<feature type="signal peptide" evidence="2">
    <location>
        <begin position="1"/>
        <end position="20"/>
    </location>
</feature>
<feature type="chain" id="PRO_5046804834" evidence="2">
    <location>
        <begin position="21"/>
        <end position="222"/>
    </location>
</feature>
<evidence type="ECO:0000256" key="2">
    <source>
        <dbReference type="SAM" id="SignalP"/>
    </source>
</evidence>
<evidence type="ECO:0000256" key="1">
    <source>
        <dbReference type="SAM" id="MobiDB-lite"/>
    </source>
</evidence>
<evidence type="ECO:0000313" key="4">
    <source>
        <dbReference type="EMBL" id="GAA2576485.1"/>
    </source>
</evidence>
<proteinExistence type="predicted"/>
<dbReference type="EMBL" id="BAAATD010000001">
    <property type="protein sequence ID" value="GAA2576485.1"/>
    <property type="molecule type" value="Genomic_DNA"/>
</dbReference>
<evidence type="ECO:0000313" key="5">
    <source>
        <dbReference type="Proteomes" id="UP001501509"/>
    </source>
</evidence>
<dbReference type="Pfam" id="PF03713">
    <property type="entry name" value="DUF305"/>
    <property type="match status" value="1"/>
</dbReference>
<keyword evidence="5" id="KW-1185">Reference proteome</keyword>
<organism evidence="4 5">
    <name type="scientific">Actinomadura fulvescens</name>
    <dbReference type="NCBI Taxonomy" id="46160"/>
    <lineage>
        <taxon>Bacteria</taxon>
        <taxon>Bacillati</taxon>
        <taxon>Actinomycetota</taxon>
        <taxon>Actinomycetes</taxon>
        <taxon>Streptosporangiales</taxon>
        <taxon>Thermomonosporaceae</taxon>
        <taxon>Actinomadura</taxon>
    </lineage>
</organism>
<accession>A0ABN3PAN6</accession>
<reference evidence="4 5" key="1">
    <citation type="journal article" date="2019" name="Int. J. Syst. Evol. Microbiol.">
        <title>The Global Catalogue of Microorganisms (GCM) 10K type strain sequencing project: providing services to taxonomists for standard genome sequencing and annotation.</title>
        <authorList>
            <consortium name="The Broad Institute Genomics Platform"/>
            <consortium name="The Broad Institute Genome Sequencing Center for Infectious Disease"/>
            <person name="Wu L."/>
            <person name="Ma J."/>
        </authorList>
    </citation>
    <scope>NUCLEOTIDE SEQUENCE [LARGE SCALE GENOMIC DNA]</scope>
    <source>
        <strain evidence="4 5">JCM 6833</strain>
    </source>
</reference>
<dbReference type="PANTHER" id="PTHR36933:SF1">
    <property type="entry name" value="SLL0788 PROTEIN"/>
    <property type="match status" value="1"/>
</dbReference>
<feature type="compositionally biased region" description="Gly residues" evidence="1">
    <location>
        <begin position="126"/>
        <end position="138"/>
    </location>
</feature>
<sequence length="222" mass="23430">MRHRIAVMAATATLAVSGLAGCGGGDDDKPDAGPKQTVLQPGRPGEPNKTALLGPSQAKPPTDAEVKFVQMMIPHHEQAVEMSVLAPKQASSTKVKALADRIDKGQAGEISVMQSWLKRMGKSTAGSGGGHGGHGGHGGKQDPHAGMPGMATPDQMKQLREAQGAAFDKLFLQLMITHHQGALTMVKDVLDKGTDVTVQEMAREVQSTQMAEINRMRDLLEA</sequence>
<keyword evidence="2" id="KW-0732">Signal</keyword>
<evidence type="ECO:0000259" key="3">
    <source>
        <dbReference type="Pfam" id="PF03713"/>
    </source>
</evidence>
<feature type="region of interest" description="Disordered" evidence="1">
    <location>
        <begin position="24"/>
        <end position="61"/>
    </location>
</feature>
<dbReference type="Gene3D" id="1.20.1260.10">
    <property type="match status" value="1"/>
</dbReference>
<name>A0ABN3PAN6_9ACTN</name>
<dbReference type="PANTHER" id="PTHR36933">
    <property type="entry name" value="SLL0788 PROTEIN"/>
    <property type="match status" value="1"/>
</dbReference>
<dbReference type="RefSeq" id="WP_344537431.1">
    <property type="nucleotide sequence ID" value="NZ_BAAATD010000001.1"/>
</dbReference>
<feature type="domain" description="DUF305" evidence="3">
    <location>
        <begin position="65"/>
        <end position="220"/>
    </location>
</feature>
<dbReference type="InterPro" id="IPR012347">
    <property type="entry name" value="Ferritin-like"/>
</dbReference>
<dbReference type="InterPro" id="IPR005183">
    <property type="entry name" value="DUF305_CopM-like"/>
</dbReference>
<feature type="region of interest" description="Disordered" evidence="1">
    <location>
        <begin position="121"/>
        <end position="152"/>
    </location>
</feature>
<gene>
    <name evidence="4" type="ORF">GCM10010411_06150</name>
</gene>
<protein>
    <submittedName>
        <fullName evidence="4">DUF305 domain-containing protein</fullName>
    </submittedName>
</protein>
<comment type="caution">
    <text evidence="4">The sequence shown here is derived from an EMBL/GenBank/DDBJ whole genome shotgun (WGS) entry which is preliminary data.</text>
</comment>
<dbReference type="PROSITE" id="PS51257">
    <property type="entry name" value="PROKAR_LIPOPROTEIN"/>
    <property type="match status" value="1"/>
</dbReference>
<dbReference type="Proteomes" id="UP001501509">
    <property type="component" value="Unassembled WGS sequence"/>
</dbReference>